<dbReference type="PANTHER" id="PTHR31964">
    <property type="entry name" value="ADENINE NUCLEOTIDE ALPHA HYDROLASES-LIKE SUPERFAMILY PROTEIN"/>
    <property type="match status" value="1"/>
</dbReference>
<evidence type="ECO:0000256" key="1">
    <source>
        <dbReference type="ARBA" id="ARBA00008791"/>
    </source>
</evidence>
<evidence type="ECO:0000313" key="4">
    <source>
        <dbReference type="Proteomes" id="UP000665561"/>
    </source>
</evidence>
<reference evidence="3 4" key="1">
    <citation type="submission" date="2020-01" db="EMBL/GenBank/DDBJ databases">
        <title>Paenibacillus soybeanensis sp. nov. isolated from the nodules of soybean (Glycine max(L.) Merr).</title>
        <authorList>
            <person name="Wang H."/>
        </authorList>
    </citation>
    <scope>NUCLEOTIDE SEQUENCE [LARGE SCALE GENOMIC DNA]</scope>
    <source>
        <strain evidence="3 4">T1</strain>
    </source>
</reference>
<dbReference type="PRINTS" id="PR01438">
    <property type="entry name" value="UNVRSLSTRESS"/>
</dbReference>
<dbReference type="CDD" id="cd00293">
    <property type="entry name" value="USP-like"/>
    <property type="match status" value="1"/>
</dbReference>
<comment type="caution">
    <text evidence="3">The sequence shown here is derived from an EMBL/GenBank/DDBJ whole genome shotgun (WGS) entry which is preliminary data.</text>
</comment>
<dbReference type="InterPro" id="IPR006015">
    <property type="entry name" value="Universal_stress_UspA"/>
</dbReference>
<dbReference type="PANTHER" id="PTHR31964:SF113">
    <property type="entry name" value="USPA DOMAIN-CONTAINING PROTEIN"/>
    <property type="match status" value="1"/>
</dbReference>
<sequence>MNYLRKSAESMMREVEESLEGLRNPVFIRIVEGRPDKKIIEYAERHHIDLILMGSRGLSGLKELVLGSVSHYVVRHANVPVFIYK</sequence>
<dbReference type="EMBL" id="JAAAMV010000032">
    <property type="protein sequence ID" value="NBD27875.1"/>
    <property type="molecule type" value="Genomic_DNA"/>
</dbReference>
<accession>A0ABW9XYT2</accession>
<dbReference type="InterPro" id="IPR006016">
    <property type="entry name" value="UspA"/>
</dbReference>
<dbReference type="Proteomes" id="UP000665561">
    <property type="component" value="Unassembled WGS sequence"/>
</dbReference>
<proteinExistence type="inferred from homology"/>
<protein>
    <submittedName>
        <fullName evidence="3">Universal stress protein</fullName>
    </submittedName>
</protein>
<dbReference type="InterPro" id="IPR014729">
    <property type="entry name" value="Rossmann-like_a/b/a_fold"/>
</dbReference>
<comment type="similarity">
    <text evidence="1">Belongs to the universal stress protein A family.</text>
</comment>
<gene>
    <name evidence="3" type="ORF">GT019_28755</name>
</gene>
<dbReference type="Pfam" id="PF00582">
    <property type="entry name" value="Usp"/>
    <property type="match status" value="1"/>
</dbReference>
<organism evidence="3 4">
    <name type="scientific">Paenibacillus glycinis</name>
    <dbReference type="NCBI Taxonomy" id="2697035"/>
    <lineage>
        <taxon>Bacteria</taxon>
        <taxon>Bacillati</taxon>
        <taxon>Bacillota</taxon>
        <taxon>Bacilli</taxon>
        <taxon>Bacillales</taxon>
        <taxon>Paenibacillaceae</taxon>
        <taxon>Paenibacillus</taxon>
    </lineage>
</organism>
<keyword evidence="4" id="KW-1185">Reference proteome</keyword>
<dbReference type="SUPFAM" id="SSF52402">
    <property type="entry name" value="Adenine nucleotide alpha hydrolases-like"/>
    <property type="match status" value="1"/>
</dbReference>
<evidence type="ECO:0000259" key="2">
    <source>
        <dbReference type="Pfam" id="PF00582"/>
    </source>
</evidence>
<name>A0ABW9XYT2_9BACL</name>
<evidence type="ECO:0000313" key="3">
    <source>
        <dbReference type="EMBL" id="NBD27875.1"/>
    </source>
</evidence>
<feature type="domain" description="UspA" evidence="2">
    <location>
        <begin position="16"/>
        <end position="85"/>
    </location>
</feature>
<dbReference type="RefSeq" id="WP_161746895.1">
    <property type="nucleotide sequence ID" value="NZ_JAAAMV010000032.1"/>
</dbReference>
<dbReference type="Gene3D" id="3.40.50.620">
    <property type="entry name" value="HUPs"/>
    <property type="match status" value="1"/>
</dbReference>